<feature type="compositionally biased region" description="Basic and acidic residues" evidence="1">
    <location>
        <begin position="328"/>
        <end position="342"/>
    </location>
</feature>
<evidence type="ECO:0000256" key="3">
    <source>
        <dbReference type="SAM" id="SignalP"/>
    </source>
</evidence>
<keyword evidence="2" id="KW-1133">Transmembrane helix</keyword>
<feature type="region of interest" description="Disordered" evidence="1">
    <location>
        <begin position="328"/>
        <end position="364"/>
    </location>
</feature>
<keyword evidence="5" id="KW-1185">Reference proteome</keyword>
<dbReference type="AlphaFoldDB" id="A0A1H8D1Z2"/>
<dbReference type="OrthoDB" id="2133480at2"/>
<evidence type="ECO:0000256" key="2">
    <source>
        <dbReference type="SAM" id="Phobius"/>
    </source>
</evidence>
<accession>A0A1H8D1Z2</accession>
<keyword evidence="2" id="KW-0472">Membrane</keyword>
<reference evidence="4 5" key="1">
    <citation type="submission" date="2016-10" db="EMBL/GenBank/DDBJ databases">
        <authorList>
            <person name="de Groot N.N."/>
        </authorList>
    </citation>
    <scope>NUCLEOTIDE SEQUENCE [LARGE SCALE GENOMIC DNA]</scope>
    <source>
        <strain evidence="4 5">CGMCC 1.5070</strain>
    </source>
</reference>
<evidence type="ECO:0000256" key="1">
    <source>
        <dbReference type="SAM" id="MobiDB-lite"/>
    </source>
</evidence>
<dbReference type="STRING" id="474960.SAMN05216180_2441"/>
<organism evidence="4 5">
    <name type="scientific">Hydrogenoanaerobacterium saccharovorans</name>
    <dbReference type="NCBI Taxonomy" id="474960"/>
    <lineage>
        <taxon>Bacteria</taxon>
        <taxon>Bacillati</taxon>
        <taxon>Bacillota</taxon>
        <taxon>Clostridia</taxon>
        <taxon>Eubacteriales</taxon>
        <taxon>Oscillospiraceae</taxon>
        <taxon>Hydrogenoanaerobacterium</taxon>
    </lineage>
</organism>
<name>A0A1H8D1Z2_9FIRM</name>
<sequence>MMKKLLAVVLALTLTLGMTTVAFAASKTEDIKIDDSTVYTYDSDSKTMEIAKKYEPGKTYYIPVWDQDDNYNGTNRNITSTSALSNYKLRRSIDEGAKIISGVDFVIKNVDKFDTASNNNNVSNNKAAFISITTKDVYSSDDIDVEMEIYVYGNSTYRVNGKDSETINFDKPFEYGSKDATNYISVSNSTPIVNFDDIDSDEIEIGFNEAKDDVRFVVNAKGQKELFLRYSNDDGSSIAAPIVDKYPEAALDFHLFEGNNKTFRRTGKLYIPASEIEVKDGKMGAPYLYEIVNGKLTEIKATYDSNAEEFVISTNKLGNYVVSDTKLKSTTEKDESSSKDETSSTTETTTTKPGTSTGNPDTGANDVVGVAVALAVVSLAAIGATSSFKKRTK</sequence>
<proteinExistence type="predicted"/>
<evidence type="ECO:0008006" key="6">
    <source>
        <dbReference type="Google" id="ProtNLM"/>
    </source>
</evidence>
<feature type="signal peptide" evidence="3">
    <location>
        <begin position="1"/>
        <end position="24"/>
    </location>
</feature>
<protein>
    <recommendedName>
        <fullName evidence="6">LPXTG-motif cell wall anchor domain-containing protein</fullName>
    </recommendedName>
</protein>
<gene>
    <name evidence="4" type="ORF">SAMN05216180_2441</name>
</gene>
<feature type="compositionally biased region" description="Low complexity" evidence="1">
    <location>
        <begin position="343"/>
        <end position="357"/>
    </location>
</feature>
<feature type="chain" id="PRO_5011440101" description="LPXTG-motif cell wall anchor domain-containing protein" evidence="3">
    <location>
        <begin position="25"/>
        <end position="393"/>
    </location>
</feature>
<evidence type="ECO:0000313" key="4">
    <source>
        <dbReference type="EMBL" id="SEN00714.1"/>
    </source>
</evidence>
<feature type="transmembrane region" description="Helical" evidence="2">
    <location>
        <begin position="367"/>
        <end position="388"/>
    </location>
</feature>
<dbReference type="RefSeq" id="WP_123811049.1">
    <property type="nucleotide sequence ID" value="NZ_FOCG01000002.1"/>
</dbReference>
<keyword evidence="3" id="KW-0732">Signal</keyword>
<evidence type="ECO:0000313" key="5">
    <source>
        <dbReference type="Proteomes" id="UP000199158"/>
    </source>
</evidence>
<dbReference type="EMBL" id="FOCG01000002">
    <property type="protein sequence ID" value="SEN00714.1"/>
    <property type="molecule type" value="Genomic_DNA"/>
</dbReference>
<keyword evidence="2" id="KW-0812">Transmembrane</keyword>
<dbReference type="Proteomes" id="UP000199158">
    <property type="component" value="Unassembled WGS sequence"/>
</dbReference>